<keyword evidence="4" id="KW-0479">Metal-binding</keyword>
<evidence type="ECO:0000256" key="3">
    <source>
        <dbReference type="ARBA" id="ARBA00022670"/>
    </source>
</evidence>
<comment type="similarity">
    <text evidence="2 8">Belongs to the peptidase M16 family.</text>
</comment>
<evidence type="ECO:0000256" key="1">
    <source>
        <dbReference type="ARBA" id="ARBA00001947"/>
    </source>
</evidence>
<dbReference type="PANTHER" id="PTHR43690">
    <property type="entry name" value="NARDILYSIN"/>
    <property type="match status" value="1"/>
</dbReference>
<evidence type="ECO:0000256" key="5">
    <source>
        <dbReference type="ARBA" id="ARBA00022801"/>
    </source>
</evidence>
<comment type="caution">
    <text evidence="12">The sequence shown here is derived from an EMBL/GenBank/DDBJ whole genome shotgun (WGS) entry which is preliminary data.</text>
</comment>
<keyword evidence="7" id="KW-0482">Metalloprotease</keyword>
<dbReference type="GO" id="GO:0004222">
    <property type="term" value="F:metalloendopeptidase activity"/>
    <property type="evidence" value="ECO:0007669"/>
    <property type="project" value="InterPro"/>
</dbReference>
<keyword evidence="9" id="KW-0732">Signal</keyword>
<evidence type="ECO:0000256" key="8">
    <source>
        <dbReference type="RuleBase" id="RU004447"/>
    </source>
</evidence>
<dbReference type="AlphaFoldDB" id="L0WCA5"/>
<dbReference type="eggNOG" id="COG0612">
    <property type="taxonomic scope" value="Bacteria"/>
</dbReference>
<dbReference type="GO" id="GO:0006508">
    <property type="term" value="P:proteolysis"/>
    <property type="evidence" value="ECO:0007669"/>
    <property type="project" value="UniProtKB-KW"/>
</dbReference>
<dbReference type="PROSITE" id="PS00143">
    <property type="entry name" value="INSULINASE"/>
    <property type="match status" value="1"/>
</dbReference>
<evidence type="ECO:0000256" key="9">
    <source>
        <dbReference type="SAM" id="SignalP"/>
    </source>
</evidence>
<accession>L0WCA5</accession>
<feature type="chain" id="PRO_5003948471" evidence="9">
    <location>
        <begin position="20"/>
        <end position="448"/>
    </location>
</feature>
<keyword evidence="3 12" id="KW-0645">Protease</keyword>
<feature type="domain" description="Peptidase M16 N-terminal" evidence="10">
    <location>
        <begin position="33"/>
        <end position="163"/>
    </location>
</feature>
<evidence type="ECO:0000259" key="11">
    <source>
        <dbReference type="Pfam" id="PF05193"/>
    </source>
</evidence>
<evidence type="ECO:0000259" key="10">
    <source>
        <dbReference type="Pfam" id="PF00675"/>
    </source>
</evidence>
<dbReference type="STRING" id="1177179.A11A3_09290"/>
<evidence type="ECO:0000256" key="6">
    <source>
        <dbReference type="ARBA" id="ARBA00022833"/>
    </source>
</evidence>
<dbReference type="OrthoDB" id="9811314at2"/>
<dbReference type="PATRIC" id="fig|1177179.3.peg.1857"/>
<dbReference type="InterPro" id="IPR011249">
    <property type="entry name" value="Metalloenz_LuxS/M16"/>
</dbReference>
<evidence type="ECO:0000256" key="4">
    <source>
        <dbReference type="ARBA" id="ARBA00022723"/>
    </source>
</evidence>
<dbReference type="Pfam" id="PF05193">
    <property type="entry name" value="Peptidase_M16_C"/>
    <property type="match status" value="1"/>
</dbReference>
<dbReference type="SUPFAM" id="SSF63411">
    <property type="entry name" value="LuxS/MPP-like metallohydrolase"/>
    <property type="match status" value="2"/>
</dbReference>
<dbReference type="GO" id="GO:0046872">
    <property type="term" value="F:metal ion binding"/>
    <property type="evidence" value="ECO:0007669"/>
    <property type="project" value="UniProtKB-KW"/>
</dbReference>
<sequence>MLRFLLLAISLLACGAASAALTTHEYTLDNGLKVLVREDHRAPVVTVMVWYKVGSIDEAPHEAGLAHLLEHMMFKGTKHLGPGEFSKTVARYGGVDNAFTSYDYTAYYQQYESSRLPLALELESERLKNLKIDDDAFRKELQVVLEERRQRTDDNPNALAWEKFQAVARPGTGYSHPPIGWQALLSQLQPEQARSWFHRFYVPSNATLVIAGDVTEDQVRPLVDKYFASLPAGHTPPRPSQSVRPPAGERRINLQLPVRVPALYMMYNVPSLVTAPDSKDFYALTMLAGVLDGGMSARIETDLVRGQQLVAGAGANYDGLQRSDGTFNITATPAPGKTLKQVEDGLLAEVKRLAESKPDPAEMDRVRAGVLAGQIYQRDSVMGQAMELGMLSTLGLDWRLSAQFSDNLAKVTAEDVQRVARQWLTAERRTIAYVQPENVQAQPQESGQ</sequence>
<dbReference type="Proteomes" id="UP000010164">
    <property type="component" value="Unassembled WGS sequence"/>
</dbReference>
<evidence type="ECO:0000313" key="13">
    <source>
        <dbReference type="Proteomes" id="UP000010164"/>
    </source>
</evidence>
<dbReference type="EMBL" id="AMRJ01000012">
    <property type="protein sequence ID" value="EKF74383.1"/>
    <property type="molecule type" value="Genomic_DNA"/>
</dbReference>
<dbReference type="Pfam" id="PF00675">
    <property type="entry name" value="Peptidase_M16"/>
    <property type="match status" value="1"/>
</dbReference>
<comment type="cofactor">
    <cofactor evidence="1">
        <name>Zn(2+)</name>
        <dbReference type="ChEBI" id="CHEBI:29105"/>
    </cofactor>
</comment>
<dbReference type="InterPro" id="IPR011765">
    <property type="entry name" value="Pept_M16_N"/>
</dbReference>
<dbReference type="InterPro" id="IPR001431">
    <property type="entry name" value="Pept_M16_Zn_BS"/>
</dbReference>
<dbReference type="MEROPS" id="M16.019"/>
<gene>
    <name evidence="12" type="ORF">A11A3_09290</name>
</gene>
<evidence type="ECO:0000313" key="12">
    <source>
        <dbReference type="EMBL" id="EKF74383.1"/>
    </source>
</evidence>
<evidence type="ECO:0000256" key="7">
    <source>
        <dbReference type="ARBA" id="ARBA00023049"/>
    </source>
</evidence>
<feature type="signal peptide" evidence="9">
    <location>
        <begin position="1"/>
        <end position="19"/>
    </location>
</feature>
<dbReference type="InterPro" id="IPR050626">
    <property type="entry name" value="Peptidase_M16"/>
</dbReference>
<keyword evidence="6" id="KW-0862">Zinc</keyword>
<dbReference type="PANTHER" id="PTHR43690:SF17">
    <property type="entry name" value="PROTEIN YHJJ"/>
    <property type="match status" value="1"/>
</dbReference>
<dbReference type="Gene3D" id="3.30.830.10">
    <property type="entry name" value="Metalloenzyme, LuxS/M16 peptidase-like"/>
    <property type="match status" value="2"/>
</dbReference>
<keyword evidence="13" id="KW-1185">Reference proteome</keyword>
<evidence type="ECO:0000256" key="2">
    <source>
        <dbReference type="ARBA" id="ARBA00007261"/>
    </source>
</evidence>
<dbReference type="RefSeq" id="WP_008929036.1">
    <property type="nucleotide sequence ID" value="NZ_AMRJ01000012.1"/>
</dbReference>
<dbReference type="InterPro" id="IPR007863">
    <property type="entry name" value="Peptidase_M16_C"/>
</dbReference>
<keyword evidence="5" id="KW-0378">Hydrolase</keyword>
<name>L0WCA5_9GAMM</name>
<organism evidence="12 13">
    <name type="scientific">Alcanivorax hongdengensis A-11-3</name>
    <dbReference type="NCBI Taxonomy" id="1177179"/>
    <lineage>
        <taxon>Bacteria</taxon>
        <taxon>Pseudomonadati</taxon>
        <taxon>Pseudomonadota</taxon>
        <taxon>Gammaproteobacteria</taxon>
        <taxon>Oceanospirillales</taxon>
        <taxon>Alcanivoracaceae</taxon>
        <taxon>Alcanivorax</taxon>
    </lineage>
</organism>
<reference evidence="12 13" key="1">
    <citation type="journal article" date="2012" name="J. Bacteriol.">
        <title>Genome Sequence of the Alkane-Degrading Bacterium Alcanivorax hongdengensis Type Strain A-11-3.</title>
        <authorList>
            <person name="Lai Q."/>
            <person name="Shao Z."/>
        </authorList>
    </citation>
    <scope>NUCLEOTIDE SEQUENCE [LARGE SCALE GENOMIC DNA]</scope>
    <source>
        <strain evidence="12 13">A-11-3</strain>
    </source>
</reference>
<feature type="domain" description="Peptidase M16 C-terminal" evidence="11">
    <location>
        <begin position="188"/>
        <end position="368"/>
    </location>
</feature>
<protein>
    <submittedName>
        <fullName evidence="12">Zinc protease</fullName>
    </submittedName>
</protein>
<proteinExistence type="inferred from homology"/>